<dbReference type="AlphaFoldDB" id="A0A916K4Y4"/>
<organism evidence="2 3">
    <name type="scientific">Paenibacillus solanacearum</name>
    <dbReference type="NCBI Taxonomy" id="2048548"/>
    <lineage>
        <taxon>Bacteria</taxon>
        <taxon>Bacillati</taxon>
        <taxon>Bacillota</taxon>
        <taxon>Bacilli</taxon>
        <taxon>Bacillales</taxon>
        <taxon>Paenibacillaceae</taxon>
        <taxon>Paenibacillus</taxon>
    </lineage>
</organism>
<keyword evidence="1" id="KW-0812">Transmembrane</keyword>
<keyword evidence="3" id="KW-1185">Reference proteome</keyword>
<feature type="transmembrane region" description="Helical" evidence="1">
    <location>
        <begin position="195"/>
        <end position="213"/>
    </location>
</feature>
<reference evidence="2" key="1">
    <citation type="submission" date="2021-06" db="EMBL/GenBank/DDBJ databases">
        <authorList>
            <person name="Criscuolo A."/>
        </authorList>
    </citation>
    <scope>NUCLEOTIDE SEQUENCE</scope>
    <source>
        <strain evidence="2">CIP111600</strain>
    </source>
</reference>
<proteinExistence type="predicted"/>
<feature type="transmembrane region" description="Helical" evidence="1">
    <location>
        <begin position="62"/>
        <end position="79"/>
    </location>
</feature>
<feature type="transmembrane region" description="Helical" evidence="1">
    <location>
        <begin position="170"/>
        <end position="189"/>
    </location>
</feature>
<keyword evidence="1" id="KW-1133">Transmembrane helix</keyword>
<comment type="caution">
    <text evidence="2">The sequence shown here is derived from an EMBL/GenBank/DDBJ whole genome shotgun (WGS) entry which is preliminary data.</text>
</comment>
<evidence type="ECO:0000313" key="3">
    <source>
        <dbReference type="Proteomes" id="UP000693672"/>
    </source>
</evidence>
<evidence type="ECO:0000313" key="2">
    <source>
        <dbReference type="EMBL" id="CAG7625732.1"/>
    </source>
</evidence>
<accession>A0A916K4Y4</accession>
<keyword evidence="1" id="KW-0472">Membrane</keyword>
<protein>
    <submittedName>
        <fullName evidence="2">Uncharacterized protein</fullName>
    </submittedName>
</protein>
<sequence>MINYLFLLISFFMFWISMLVFTLILFRQKVKDHTYKMIVCSLLMTHVSIISFTLQSLKMPNYMILFQPVCFIIFYYYIFKIQFLHTLIVTLAVYTINFIAEVSLYLFYTRFHIAEFLEIAQAAEILPLFYLLIINVVLSTVLYKFRIGFTFVPFRKISRSAFTNIKRNTFFLVSSGLFIVIFGTATVVFLHASVLAGLTSVSMFMVLLFHHLYNREIRE</sequence>
<feature type="transmembrane region" description="Helical" evidence="1">
    <location>
        <begin position="128"/>
        <end position="149"/>
    </location>
</feature>
<dbReference type="EMBL" id="CAJVAS010000010">
    <property type="protein sequence ID" value="CAG7625732.1"/>
    <property type="molecule type" value="Genomic_DNA"/>
</dbReference>
<evidence type="ECO:0000256" key="1">
    <source>
        <dbReference type="SAM" id="Phobius"/>
    </source>
</evidence>
<dbReference type="Proteomes" id="UP000693672">
    <property type="component" value="Unassembled WGS sequence"/>
</dbReference>
<feature type="transmembrane region" description="Helical" evidence="1">
    <location>
        <begin position="6"/>
        <end position="26"/>
    </location>
</feature>
<name>A0A916K4Y4_9BACL</name>
<gene>
    <name evidence="2" type="ORF">PAESOLCIP111_02757</name>
</gene>
<feature type="transmembrane region" description="Helical" evidence="1">
    <location>
        <begin position="38"/>
        <end position="56"/>
    </location>
</feature>
<feature type="transmembrane region" description="Helical" evidence="1">
    <location>
        <begin position="86"/>
        <end position="108"/>
    </location>
</feature>